<dbReference type="Gene3D" id="3.40.5.10">
    <property type="entry name" value="Ribosomal protein L9, N-terminal domain"/>
    <property type="match status" value="1"/>
</dbReference>
<keyword evidence="5 7" id="KW-0687">Ribonucleoprotein</keyword>
<dbReference type="EMBL" id="PCWO01000046">
    <property type="protein sequence ID" value="PIR04657.1"/>
    <property type="molecule type" value="Genomic_DNA"/>
</dbReference>
<dbReference type="AlphaFoldDB" id="A0A2H0N704"/>
<sequence>MKVILLQDVKKIGKLNDIIEVKEGYAKNFLFARKLAKPADQISIQQINIKKAKQSQNKVIETEIAQKNKDILEATTLIIKTKAGDNGKLFKAVSENDIKTQIKVPYKYINFMSPIKNLGEYEVVIKLTEEIEAKVKIKVESE</sequence>
<dbReference type="SUPFAM" id="SSF55653">
    <property type="entry name" value="Ribosomal protein L9 C-domain"/>
    <property type="match status" value="1"/>
</dbReference>
<evidence type="ECO:0000256" key="7">
    <source>
        <dbReference type="HAMAP-Rule" id="MF_00503"/>
    </source>
</evidence>
<dbReference type="HAMAP" id="MF_00503">
    <property type="entry name" value="Ribosomal_bL9"/>
    <property type="match status" value="1"/>
</dbReference>
<evidence type="ECO:0000256" key="2">
    <source>
        <dbReference type="ARBA" id="ARBA00022730"/>
    </source>
</evidence>
<dbReference type="InterPro" id="IPR009027">
    <property type="entry name" value="Ribosomal_bL9/RNase_H1_N"/>
</dbReference>
<dbReference type="InterPro" id="IPR036791">
    <property type="entry name" value="Ribosomal_bL9_C_sf"/>
</dbReference>
<dbReference type="NCBIfam" id="TIGR00158">
    <property type="entry name" value="L9"/>
    <property type="match status" value="1"/>
</dbReference>
<dbReference type="GO" id="GO:0005840">
    <property type="term" value="C:ribosome"/>
    <property type="evidence" value="ECO:0007669"/>
    <property type="project" value="UniProtKB-KW"/>
</dbReference>
<dbReference type="Gene3D" id="3.10.430.100">
    <property type="entry name" value="Ribosomal protein L9, C-terminal domain"/>
    <property type="match status" value="1"/>
</dbReference>
<feature type="domain" description="Large ribosomal subunit protein bL9 C-terminal" evidence="9">
    <location>
        <begin position="65"/>
        <end position="140"/>
    </location>
</feature>
<evidence type="ECO:0000256" key="5">
    <source>
        <dbReference type="ARBA" id="ARBA00023274"/>
    </source>
</evidence>
<dbReference type="GO" id="GO:0019843">
    <property type="term" value="F:rRNA binding"/>
    <property type="evidence" value="ECO:0007669"/>
    <property type="project" value="UniProtKB-UniRule"/>
</dbReference>
<accession>A0A2H0N704</accession>
<dbReference type="PANTHER" id="PTHR21368">
    <property type="entry name" value="50S RIBOSOMAL PROTEIN L9"/>
    <property type="match status" value="1"/>
</dbReference>
<evidence type="ECO:0000256" key="1">
    <source>
        <dbReference type="ARBA" id="ARBA00010605"/>
    </source>
</evidence>
<gene>
    <name evidence="7 10" type="primary">rplI</name>
    <name evidence="10" type="ORF">COV57_03205</name>
</gene>
<keyword evidence="2 7" id="KW-0699">rRNA-binding</keyword>
<keyword evidence="4 7" id="KW-0689">Ribosomal protein</keyword>
<dbReference type="InterPro" id="IPR036935">
    <property type="entry name" value="Ribosomal_bL9_N_sf"/>
</dbReference>
<feature type="domain" description="Ribosomal protein L9" evidence="8">
    <location>
        <begin position="1"/>
        <end position="46"/>
    </location>
</feature>
<dbReference type="GO" id="GO:0006412">
    <property type="term" value="P:translation"/>
    <property type="evidence" value="ECO:0007669"/>
    <property type="project" value="UniProtKB-UniRule"/>
</dbReference>
<keyword evidence="3 7" id="KW-0694">RNA-binding</keyword>
<dbReference type="Pfam" id="PF03948">
    <property type="entry name" value="Ribosomal_L9_C"/>
    <property type="match status" value="1"/>
</dbReference>
<dbReference type="InterPro" id="IPR020069">
    <property type="entry name" value="Ribosomal_bL9_C"/>
</dbReference>
<evidence type="ECO:0000256" key="3">
    <source>
        <dbReference type="ARBA" id="ARBA00022884"/>
    </source>
</evidence>
<dbReference type="Proteomes" id="UP000229893">
    <property type="component" value="Unassembled WGS sequence"/>
</dbReference>
<evidence type="ECO:0000256" key="6">
    <source>
        <dbReference type="ARBA" id="ARBA00035292"/>
    </source>
</evidence>
<name>A0A2H0N704_9BACT</name>
<evidence type="ECO:0000313" key="10">
    <source>
        <dbReference type="EMBL" id="PIR04657.1"/>
    </source>
</evidence>
<proteinExistence type="inferred from homology"/>
<dbReference type="InterPro" id="IPR000244">
    <property type="entry name" value="Ribosomal_bL9"/>
</dbReference>
<evidence type="ECO:0000259" key="9">
    <source>
        <dbReference type="Pfam" id="PF03948"/>
    </source>
</evidence>
<reference evidence="10 11" key="1">
    <citation type="submission" date="2017-09" db="EMBL/GenBank/DDBJ databases">
        <title>Depth-based differentiation of microbial function through sediment-hosted aquifers and enrichment of novel symbionts in the deep terrestrial subsurface.</title>
        <authorList>
            <person name="Probst A.J."/>
            <person name="Ladd B."/>
            <person name="Jarett J.K."/>
            <person name="Geller-Mcgrath D.E."/>
            <person name="Sieber C.M."/>
            <person name="Emerson J.B."/>
            <person name="Anantharaman K."/>
            <person name="Thomas B.C."/>
            <person name="Malmstrom R."/>
            <person name="Stieglmeier M."/>
            <person name="Klingl A."/>
            <person name="Woyke T."/>
            <person name="Ryan C.M."/>
            <person name="Banfield J.F."/>
        </authorList>
    </citation>
    <scope>NUCLEOTIDE SEQUENCE [LARGE SCALE GENOMIC DNA]</scope>
    <source>
        <strain evidence="10">CG11_big_fil_rev_8_21_14_0_20_35_14</strain>
    </source>
</reference>
<comment type="similarity">
    <text evidence="1 7">Belongs to the bacterial ribosomal protein bL9 family.</text>
</comment>
<comment type="caution">
    <text evidence="10">The sequence shown here is derived from an EMBL/GenBank/DDBJ whole genome shotgun (WGS) entry which is preliminary data.</text>
</comment>
<dbReference type="GO" id="GO:1990904">
    <property type="term" value="C:ribonucleoprotein complex"/>
    <property type="evidence" value="ECO:0007669"/>
    <property type="project" value="UniProtKB-KW"/>
</dbReference>
<evidence type="ECO:0000259" key="8">
    <source>
        <dbReference type="Pfam" id="PF01281"/>
    </source>
</evidence>
<dbReference type="InterPro" id="IPR020070">
    <property type="entry name" value="Ribosomal_bL9_N"/>
</dbReference>
<evidence type="ECO:0000256" key="4">
    <source>
        <dbReference type="ARBA" id="ARBA00022980"/>
    </source>
</evidence>
<dbReference type="Pfam" id="PF01281">
    <property type="entry name" value="Ribosomal_L9_N"/>
    <property type="match status" value="1"/>
</dbReference>
<evidence type="ECO:0000313" key="11">
    <source>
        <dbReference type="Proteomes" id="UP000229893"/>
    </source>
</evidence>
<protein>
    <recommendedName>
        <fullName evidence="6 7">Large ribosomal subunit protein bL9</fullName>
    </recommendedName>
</protein>
<dbReference type="SUPFAM" id="SSF55658">
    <property type="entry name" value="L9 N-domain-like"/>
    <property type="match status" value="1"/>
</dbReference>
<organism evidence="10 11">
    <name type="scientific">Candidatus Liptonbacteria bacterium CG11_big_fil_rev_8_21_14_0_20_35_14</name>
    <dbReference type="NCBI Taxonomy" id="1974634"/>
    <lineage>
        <taxon>Bacteria</taxon>
        <taxon>Candidatus Liptoniibacteriota</taxon>
    </lineage>
</organism>
<dbReference type="InterPro" id="IPR020594">
    <property type="entry name" value="Ribosomal_bL9_bac/chp"/>
</dbReference>
<dbReference type="GO" id="GO:0003735">
    <property type="term" value="F:structural constituent of ribosome"/>
    <property type="evidence" value="ECO:0007669"/>
    <property type="project" value="InterPro"/>
</dbReference>
<comment type="function">
    <text evidence="7">Binds to the 23S rRNA.</text>
</comment>